<evidence type="ECO:0000256" key="3">
    <source>
        <dbReference type="ARBA" id="ARBA00022692"/>
    </source>
</evidence>
<feature type="transmembrane region" description="Helical" evidence="7">
    <location>
        <begin position="149"/>
        <end position="170"/>
    </location>
</feature>
<evidence type="ECO:0000256" key="2">
    <source>
        <dbReference type="ARBA" id="ARBA00022448"/>
    </source>
</evidence>
<evidence type="ECO:0000313" key="9">
    <source>
        <dbReference type="Proteomes" id="UP001189429"/>
    </source>
</evidence>
<evidence type="ECO:0000256" key="1">
    <source>
        <dbReference type="ARBA" id="ARBA00004141"/>
    </source>
</evidence>
<dbReference type="SUPFAM" id="SSF103473">
    <property type="entry name" value="MFS general substrate transporter"/>
    <property type="match status" value="1"/>
</dbReference>
<dbReference type="Pfam" id="PF00083">
    <property type="entry name" value="Sugar_tr"/>
    <property type="match status" value="1"/>
</dbReference>
<dbReference type="EMBL" id="CAUYUJ010016393">
    <property type="protein sequence ID" value="CAK0864726.1"/>
    <property type="molecule type" value="Genomic_DNA"/>
</dbReference>
<protein>
    <recommendedName>
        <fullName evidence="10">Solute carrier family 40 protein</fullName>
    </recommendedName>
</protein>
<dbReference type="Gene3D" id="1.20.1250.20">
    <property type="entry name" value="MFS general substrate transporter like domains"/>
    <property type="match status" value="1"/>
</dbReference>
<dbReference type="InterPro" id="IPR005828">
    <property type="entry name" value="MFS_sugar_transport-like"/>
</dbReference>
<evidence type="ECO:0008006" key="10">
    <source>
        <dbReference type="Google" id="ProtNLM"/>
    </source>
</evidence>
<keyword evidence="9" id="KW-1185">Reference proteome</keyword>
<organism evidence="8 9">
    <name type="scientific">Prorocentrum cordatum</name>
    <dbReference type="NCBI Taxonomy" id="2364126"/>
    <lineage>
        <taxon>Eukaryota</taxon>
        <taxon>Sar</taxon>
        <taxon>Alveolata</taxon>
        <taxon>Dinophyceae</taxon>
        <taxon>Prorocentrales</taxon>
        <taxon>Prorocentraceae</taxon>
        <taxon>Prorocentrum</taxon>
    </lineage>
</organism>
<reference evidence="8" key="1">
    <citation type="submission" date="2023-10" db="EMBL/GenBank/DDBJ databases">
        <authorList>
            <person name="Chen Y."/>
            <person name="Shah S."/>
            <person name="Dougan E. K."/>
            <person name="Thang M."/>
            <person name="Chan C."/>
        </authorList>
    </citation>
    <scope>NUCLEOTIDE SEQUENCE [LARGE SCALE GENOMIC DNA]</scope>
</reference>
<gene>
    <name evidence="8" type="ORF">PCOR1329_LOCUS52514</name>
</gene>
<feature type="region of interest" description="Disordered" evidence="6">
    <location>
        <begin position="357"/>
        <end position="379"/>
    </location>
</feature>
<keyword evidence="2" id="KW-0813">Transport</keyword>
<evidence type="ECO:0000256" key="7">
    <source>
        <dbReference type="SAM" id="Phobius"/>
    </source>
</evidence>
<feature type="transmembrane region" description="Helical" evidence="7">
    <location>
        <begin position="229"/>
        <end position="249"/>
    </location>
</feature>
<comment type="subcellular location">
    <subcellularLocation>
        <location evidence="1">Membrane</location>
        <topology evidence="1">Multi-pass membrane protein</topology>
    </subcellularLocation>
</comment>
<name>A0ABN9UZH3_9DINO</name>
<dbReference type="InterPro" id="IPR036259">
    <property type="entry name" value="MFS_trans_sf"/>
</dbReference>
<accession>A0ABN9UZH3</accession>
<feature type="compositionally biased region" description="Basic and acidic residues" evidence="6">
    <location>
        <begin position="357"/>
        <end position="371"/>
    </location>
</feature>
<keyword evidence="3 7" id="KW-0812">Transmembrane</keyword>
<feature type="transmembrane region" description="Helical" evidence="7">
    <location>
        <begin position="329"/>
        <end position="347"/>
    </location>
</feature>
<keyword evidence="5 7" id="KW-0472">Membrane</keyword>
<keyword evidence="4 7" id="KW-1133">Transmembrane helix</keyword>
<dbReference type="PANTHER" id="PTHR23511:SF34">
    <property type="entry name" value="SYNAPTIC VESICLE GLYCOPROTEIN 2"/>
    <property type="match status" value="1"/>
</dbReference>
<dbReference type="Proteomes" id="UP001189429">
    <property type="component" value="Unassembled WGS sequence"/>
</dbReference>
<sequence length="419" mass="45080">MRSRPEPGRSGSGMPAVAGRGMSLAVESCPESVRSKVMFAIMFVGSLGYLCEAFAVEIFMPSFGEGQDDALRAFCICIAAPALLALPLTFVIAESPCFLAVKGRAESCARVLDKIAWWNGLAGMRQSIRVPRVQASHLNVRDGTTVTSLVWSTAIAFLAYPWILSLLIVIDSSRSFFMSGSSYLWKDLFSMPSVAAQVSPSLLNVIASLSPLVGLLLGERIVKRLGVRTTCLACSAVAGSALLVLTFATLRGIPALLLCMVLATKLTYGPLGTCIVLMKLEAFPTEVRTTIFSFISMCGKLLCLLAPTMVEVMRHGEKSTDWTDRNLSIYIWCLIATAAATGVFAIFTDGSADERKPLEDYVDPDTNRKDPNGTSLPAGRQNSFYGSFYNIWTPTSASATPTWIGGEQQPIFGASGKKS</sequence>
<feature type="transmembrane region" description="Helical" evidence="7">
    <location>
        <begin position="194"/>
        <end position="217"/>
    </location>
</feature>
<feature type="transmembrane region" description="Helical" evidence="7">
    <location>
        <begin position="37"/>
        <end position="59"/>
    </location>
</feature>
<evidence type="ECO:0000256" key="6">
    <source>
        <dbReference type="SAM" id="MobiDB-lite"/>
    </source>
</evidence>
<feature type="transmembrane region" description="Helical" evidence="7">
    <location>
        <begin position="71"/>
        <end position="93"/>
    </location>
</feature>
<dbReference type="PANTHER" id="PTHR23511">
    <property type="entry name" value="SYNAPTIC VESICLE GLYCOPROTEIN 2"/>
    <property type="match status" value="1"/>
</dbReference>
<comment type="caution">
    <text evidence="8">The sequence shown here is derived from an EMBL/GenBank/DDBJ whole genome shotgun (WGS) entry which is preliminary data.</text>
</comment>
<evidence type="ECO:0000256" key="4">
    <source>
        <dbReference type="ARBA" id="ARBA00022989"/>
    </source>
</evidence>
<proteinExistence type="predicted"/>
<evidence type="ECO:0000313" key="8">
    <source>
        <dbReference type="EMBL" id="CAK0864726.1"/>
    </source>
</evidence>
<feature type="transmembrane region" description="Helical" evidence="7">
    <location>
        <begin position="255"/>
        <end position="278"/>
    </location>
</feature>
<evidence type="ECO:0000256" key="5">
    <source>
        <dbReference type="ARBA" id="ARBA00023136"/>
    </source>
</evidence>
<feature type="region of interest" description="Disordered" evidence="6">
    <location>
        <begin position="399"/>
        <end position="419"/>
    </location>
</feature>
<feature type="transmembrane region" description="Helical" evidence="7">
    <location>
        <begin position="290"/>
        <end position="309"/>
    </location>
</feature>